<dbReference type="Proteomes" id="UP001155241">
    <property type="component" value="Unassembled WGS sequence"/>
</dbReference>
<dbReference type="InterPro" id="IPR058240">
    <property type="entry name" value="rSAM_sf"/>
</dbReference>
<feature type="region of interest" description="Disordered" evidence="4">
    <location>
        <begin position="339"/>
        <end position="361"/>
    </location>
</feature>
<evidence type="ECO:0000259" key="5">
    <source>
        <dbReference type="SMART" id="SM00729"/>
    </source>
</evidence>
<gene>
    <name evidence="6" type="ORF">NG895_19545</name>
</gene>
<dbReference type="RefSeq" id="WP_252854211.1">
    <property type="nucleotide sequence ID" value="NZ_JAMXLR010000065.1"/>
</dbReference>
<dbReference type="SUPFAM" id="SSF102114">
    <property type="entry name" value="Radical SAM enzymes"/>
    <property type="match status" value="1"/>
</dbReference>
<evidence type="ECO:0000256" key="3">
    <source>
        <dbReference type="ARBA" id="ARBA00023014"/>
    </source>
</evidence>
<keyword evidence="1" id="KW-0479">Metal-binding</keyword>
<dbReference type="InterPro" id="IPR006638">
    <property type="entry name" value="Elp3/MiaA/NifB-like_rSAM"/>
</dbReference>
<accession>A0A9X2FBY4</accession>
<evidence type="ECO:0000256" key="2">
    <source>
        <dbReference type="ARBA" id="ARBA00023004"/>
    </source>
</evidence>
<dbReference type="SMART" id="SM00729">
    <property type="entry name" value="Elp3"/>
    <property type="match status" value="1"/>
</dbReference>
<organism evidence="6 7">
    <name type="scientific">Aeoliella straminimaris</name>
    <dbReference type="NCBI Taxonomy" id="2954799"/>
    <lineage>
        <taxon>Bacteria</taxon>
        <taxon>Pseudomonadati</taxon>
        <taxon>Planctomycetota</taxon>
        <taxon>Planctomycetia</taxon>
        <taxon>Pirellulales</taxon>
        <taxon>Lacipirellulaceae</taxon>
        <taxon>Aeoliella</taxon>
    </lineage>
</organism>
<dbReference type="PANTHER" id="PTHR43432">
    <property type="entry name" value="SLR0285 PROTEIN"/>
    <property type="match status" value="1"/>
</dbReference>
<dbReference type="InterPro" id="IPR040086">
    <property type="entry name" value="MJ0683-like"/>
</dbReference>
<dbReference type="GO" id="GO:0051536">
    <property type="term" value="F:iron-sulfur cluster binding"/>
    <property type="evidence" value="ECO:0007669"/>
    <property type="project" value="UniProtKB-KW"/>
</dbReference>
<dbReference type="Gene3D" id="3.80.30.30">
    <property type="match status" value="1"/>
</dbReference>
<dbReference type="PANTHER" id="PTHR43432:SF3">
    <property type="entry name" value="SLR0285 PROTEIN"/>
    <property type="match status" value="1"/>
</dbReference>
<evidence type="ECO:0000313" key="7">
    <source>
        <dbReference type="Proteomes" id="UP001155241"/>
    </source>
</evidence>
<dbReference type="GO" id="GO:0003824">
    <property type="term" value="F:catalytic activity"/>
    <property type="evidence" value="ECO:0007669"/>
    <property type="project" value="InterPro"/>
</dbReference>
<feature type="domain" description="Elp3/MiaA/NifB-like radical SAM core" evidence="5">
    <location>
        <begin position="69"/>
        <end position="294"/>
    </location>
</feature>
<dbReference type="EMBL" id="JAMXLR010000065">
    <property type="protein sequence ID" value="MCO6046100.1"/>
    <property type="molecule type" value="Genomic_DNA"/>
</dbReference>
<name>A0A9X2FBY4_9BACT</name>
<dbReference type="InterPro" id="IPR007197">
    <property type="entry name" value="rSAM"/>
</dbReference>
<dbReference type="Pfam" id="PF04055">
    <property type="entry name" value="Radical_SAM"/>
    <property type="match status" value="1"/>
</dbReference>
<evidence type="ECO:0000313" key="6">
    <source>
        <dbReference type="EMBL" id="MCO6046100.1"/>
    </source>
</evidence>
<dbReference type="NCBIfam" id="NF033668">
    <property type="entry name" value="rSAM_PA0069"/>
    <property type="match status" value="1"/>
</dbReference>
<sequence length="361" mass="40337">MNPQTSPIKGRGAQSQPANPYLRVECQPHWDDLEGDEELLAQLARPATVYLPDESQTIVSENNSPDIPFRYSINPYRGCAHGCSYCYARPTHEYFGLSAGLDFETKVMVKHQAPQLLRKWLARRSWEPTWIAMSGVTDCYQPAEREFRLSRGCLEVAVECRQPIGIVTKNALVTRDIDLLAELAKYRATQVAVSITTLDTSLARTMEPRTSSPEARLQALRKLTSAGIPTQVMIAPIIPGVNDSEIPSILQAAREAGATNASYVLLRLPTTVVDVFFGWLEKFYPDRAAKVASLVRTTRDGELYRSDFATRQRGQGEMAKQIEQTFRVFATKYGYSSASPPLDASHFRPPKDASGQMRLFD</sequence>
<keyword evidence="2" id="KW-0408">Iron</keyword>
<dbReference type="GO" id="GO:0046872">
    <property type="term" value="F:metal ion binding"/>
    <property type="evidence" value="ECO:0007669"/>
    <property type="project" value="UniProtKB-KW"/>
</dbReference>
<reference evidence="6" key="1">
    <citation type="submission" date="2022-06" db="EMBL/GenBank/DDBJ databases">
        <title>Aeoliella straminimaris, a novel planctomycete from sediments.</title>
        <authorList>
            <person name="Vitorino I.R."/>
            <person name="Lage O.M."/>
        </authorList>
    </citation>
    <scope>NUCLEOTIDE SEQUENCE</scope>
    <source>
        <strain evidence="6">ICT_H6.2</strain>
    </source>
</reference>
<protein>
    <submittedName>
        <fullName evidence="6">PA0069 family radical SAM protein</fullName>
    </submittedName>
</protein>
<dbReference type="SFLD" id="SFLDG01084">
    <property type="entry name" value="Uncharacterised_Radical_SAM_Su"/>
    <property type="match status" value="1"/>
</dbReference>
<keyword evidence="3" id="KW-0411">Iron-sulfur</keyword>
<dbReference type="AlphaFoldDB" id="A0A9X2FBY4"/>
<proteinExistence type="predicted"/>
<dbReference type="CDD" id="cd01335">
    <property type="entry name" value="Radical_SAM"/>
    <property type="match status" value="1"/>
</dbReference>
<keyword evidence="7" id="KW-1185">Reference proteome</keyword>
<dbReference type="SFLD" id="SFLDS00029">
    <property type="entry name" value="Radical_SAM"/>
    <property type="match status" value="1"/>
</dbReference>
<evidence type="ECO:0000256" key="1">
    <source>
        <dbReference type="ARBA" id="ARBA00022723"/>
    </source>
</evidence>
<comment type="caution">
    <text evidence="6">The sequence shown here is derived from an EMBL/GenBank/DDBJ whole genome shotgun (WGS) entry which is preliminary data.</text>
</comment>
<evidence type="ECO:0000256" key="4">
    <source>
        <dbReference type="SAM" id="MobiDB-lite"/>
    </source>
</evidence>